<feature type="compositionally biased region" description="Gly residues" evidence="1">
    <location>
        <begin position="313"/>
        <end position="334"/>
    </location>
</feature>
<evidence type="ECO:0008006" key="4">
    <source>
        <dbReference type="Google" id="ProtNLM"/>
    </source>
</evidence>
<dbReference type="RefSeq" id="XP_002956211.1">
    <property type="nucleotide sequence ID" value="XM_002956165.1"/>
</dbReference>
<feature type="region of interest" description="Disordered" evidence="1">
    <location>
        <begin position="362"/>
        <end position="450"/>
    </location>
</feature>
<dbReference type="GO" id="GO:0016787">
    <property type="term" value="F:hydrolase activity"/>
    <property type="evidence" value="ECO:0007669"/>
    <property type="project" value="UniProtKB-KW"/>
</dbReference>
<protein>
    <recommendedName>
        <fullName evidence="4">SEC63 domain-containing protein</fullName>
    </recommendedName>
</protein>
<dbReference type="GeneID" id="9619010"/>
<feature type="compositionally biased region" description="Pro residues" evidence="1">
    <location>
        <begin position="647"/>
        <end position="658"/>
    </location>
</feature>
<evidence type="ECO:0000313" key="2">
    <source>
        <dbReference type="EMBL" id="EFJ42750.1"/>
    </source>
</evidence>
<evidence type="ECO:0000256" key="1">
    <source>
        <dbReference type="SAM" id="MobiDB-lite"/>
    </source>
</evidence>
<feature type="compositionally biased region" description="Low complexity" evidence="1">
    <location>
        <begin position="362"/>
        <end position="404"/>
    </location>
</feature>
<feature type="compositionally biased region" description="Low complexity" evidence="1">
    <location>
        <begin position="704"/>
        <end position="730"/>
    </location>
</feature>
<dbReference type="InParanoid" id="D8UBX7"/>
<feature type="region of interest" description="Disordered" evidence="1">
    <location>
        <begin position="1036"/>
        <end position="1066"/>
    </location>
</feature>
<feature type="region of interest" description="Disordered" evidence="1">
    <location>
        <begin position="283"/>
        <end position="336"/>
    </location>
</feature>
<feature type="compositionally biased region" description="Low complexity" evidence="1">
    <location>
        <begin position="418"/>
        <end position="433"/>
    </location>
</feature>
<proteinExistence type="predicted"/>
<feature type="compositionally biased region" description="Low complexity" evidence="1">
    <location>
        <begin position="1208"/>
        <end position="1226"/>
    </location>
</feature>
<feature type="region of interest" description="Disordered" evidence="1">
    <location>
        <begin position="690"/>
        <end position="746"/>
    </location>
</feature>
<dbReference type="STRING" id="3068.D8UBX7"/>
<dbReference type="GO" id="GO:0043138">
    <property type="term" value="F:3'-5' DNA helicase activity"/>
    <property type="evidence" value="ECO:0007669"/>
    <property type="project" value="UniProtKB-EC"/>
</dbReference>
<reference evidence="2 3" key="1">
    <citation type="journal article" date="2010" name="Science">
        <title>Genomic analysis of organismal complexity in the multicellular green alga Volvox carteri.</title>
        <authorList>
            <person name="Prochnik S.E."/>
            <person name="Umen J."/>
            <person name="Nedelcu A.M."/>
            <person name="Hallmann A."/>
            <person name="Miller S.M."/>
            <person name="Nishii I."/>
            <person name="Ferris P."/>
            <person name="Kuo A."/>
            <person name="Mitros T."/>
            <person name="Fritz-Laylin L.K."/>
            <person name="Hellsten U."/>
            <person name="Chapman J."/>
            <person name="Simakov O."/>
            <person name="Rensing S.A."/>
            <person name="Terry A."/>
            <person name="Pangilinan J."/>
            <person name="Kapitonov V."/>
            <person name="Jurka J."/>
            <person name="Salamov A."/>
            <person name="Shapiro H."/>
            <person name="Schmutz J."/>
            <person name="Grimwood J."/>
            <person name="Lindquist E."/>
            <person name="Lucas S."/>
            <person name="Grigoriev I.V."/>
            <person name="Schmitt R."/>
            <person name="Kirk D."/>
            <person name="Rokhsar D.S."/>
        </authorList>
    </citation>
    <scope>NUCLEOTIDE SEQUENCE [LARGE SCALE GENOMIC DNA]</scope>
    <source>
        <strain evidence="3">f. Nagariensis / Eve</strain>
    </source>
</reference>
<feature type="compositionally biased region" description="Polar residues" evidence="1">
    <location>
        <begin position="1057"/>
        <end position="1066"/>
    </location>
</feature>
<sequence length="1271" mass="127096">MTFFDFRQSLAATANSLCLSKSLRQRMWDDSQQTVRQLPDIGRLLAQRLASAGLGGLRQLAEADPRRIEAVTQKAYPFGNTLRGHLAKLLPPEVQLRLTLLTGPHPRHHNANDLQLHHPSHSGSHATVEVELTRLAAAGGGIGGCGDGGGSGSGSCSSRNPAHLLVGLSNSDRLLRHERLIVEAFPSPYKFQVAVSPPPQTPRNEPLHVLACLIMERTCGLDVHASLRLAITTHDEGALQPSPFPLRTGGPYHGEGGGNFEEDRAALEKVGELAASARLAAEVGSGRGAARTGGSLKELSSQRSQRRYRELGCGEGSSLGGAGQSGSGGGGGEGRFVTRMPQVMMEAPALAAPVFALAAADGPANGPSKTTPTHLYHQPPLHQHQHQQQQCRPSSSAALSQPLSGTTSDTFPRRGCSAAATAAATAKAAPKRASGGGRGGGGGRQAQGLTMSGTSLSGAKQVPAFARLLALASKPTPTPTATPTPMSATAAAEASAGPAMVAAAESDGTADWLLADFAMEDADDESFRAAGGVGVPYGTYDFPSGGCGNKGALGGGGCGDMGPVRDSAGNTVRQGEAGGPLDDVFGFLGGQGGVGRSGRTTVARVAVATASAQAGAAEHEQPEEDGTAVPTRRQLAACGGFGDAVLAPPPPAARPPAATPIQAAAPSAAAAAAATPPLASQVLRLHRPGMSSRQLSIAGAPQEPAASTLSPSASAGAPQRQPRQQGPATAGAGGSGSGGGGGGSHAAVLTEHKRRMLLGSRDRDITEGLQLMQQRRARNANGFNGGSTSGFVVNGQRSGGDDGGRLAVGQGTAAAAAVGISSPTSSSTSVMRVGGSAAAPNNLASAPMATAAAAVAAAAVGPEDDEGEYDPAAVVASAAGAIWTSAEDGPGAMRLNGGVGDGWTRDGGDGGAAFLGHDRYGRPGGMAASQRQGLGARCGETTSHRSCSAAGAPTGGPAGGWSEFVDESDANVSQHRQPAAHQGGGGTWRAAKALRATYGTSAPATCSYMEGNGGGDGGGSNLSSGPGLVAVIGQAGTSYGRDSNPDRVVQPPGPQALDNTEAPQRRQLTTNNPGVIAAPSSHRVAAATAEAAGWQSSDPWDMSPVGRKALDSAAAVAAAAAAAIDGQNAAGIPSTYDDTAAPAAGGEDNNSVAAAAPVYGTTGGGGDGGGGGGGPQASVSAANRYFALARLSQGLRKRKAQPLSDAARSGPLRTPTLPPSGTTSGSNNRRRPSAAEALLIKLRHVRVTTSASRQQRPAPLMPHLRADRAQA</sequence>
<feature type="compositionally biased region" description="Gly residues" evidence="1">
    <location>
        <begin position="434"/>
        <end position="445"/>
    </location>
</feature>
<dbReference type="eggNOG" id="KOG0952">
    <property type="taxonomic scope" value="Eukaryota"/>
</dbReference>
<dbReference type="EMBL" id="GL378379">
    <property type="protein sequence ID" value="EFJ42750.1"/>
    <property type="molecule type" value="Genomic_DNA"/>
</dbReference>
<keyword evidence="3" id="KW-1185">Reference proteome</keyword>
<dbReference type="Proteomes" id="UP000001058">
    <property type="component" value="Unassembled WGS sequence"/>
</dbReference>
<dbReference type="InterPro" id="IPR052247">
    <property type="entry name" value="Meiotic_Crossover_Helicase"/>
</dbReference>
<feature type="compositionally biased region" description="Gly residues" evidence="1">
    <location>
        <begin position="731"/>
        <end position="744"/>
    </location>
</feature>
<dbReference type="AlphaFoldDB" id="D8UBX7"/>
<evidence type="ECO:0000313" key="3">
    <source>
        <dbReference type="Proteomes" id="UP000001058"/>
    </source>
</evidence>
<feature type="region of interest" description="Disordered" evidence="1">
    <location>
        <begin position="641"/>
        <end position="661"/>
    </location>
</feature>
<organism evidence="3">
    <name type="scientific">Volvox carteri f. nagariensis</name>
    <dbReference type="NCBI Taxonomy" id="3068"/>
    <lineage>
        <taxon>Eukaryota</taxon>
        <taxon>Viridiplantae</taxon>
        <taxon>Chlorophyta</taxon>
        <taxon>core chlorophytes</taxon>
        <taxon>Chlorophyceae</taxon>
        <taxon>CS clade</taxon>
        <taxon>Chlamydomonadales</taxon>
        <taxon>Volvocaceae</taxon>
        <taxon>Volvox</taxon>
    </lineage>
</organism>
<dbReference type="PANTHER" id="PTHR47835:SF3">
    <property type="entry name" value="HELICASE FOR MEIOSIS 1"/>
    <property type="match status" value="1"/>
</dbReference>
<accession>D8UBX7</accession>
<dbReference type="OrthoDB" id="5575at2759"/>
<dbReference type="PANTHER" id="PTHR47835">
    <property type="entry name" value="HFM1, ATP DEPENDENT DNA HELICASE HOMOLOG"/>
    <property type="match status" value="1"/>
</dbReference>
<name>D8UBX7_VOLCA</name>
<dbReference type="KEGG" id="vcn:VOLCADRAFT_97115"/>
<feature type="region of interest" description="Disordered" evidence="1">
    <location>
        <begin position="1196"/>
        <end position="1271"/>
    </location>
</feature>
<gene>
    <name evidence="2" type="ORF">VOLCADRAFT_97115</name>
</gene>
<dbReference type="SUPFAM" id="SSF158702">
    <property type="entry name" value="Sec63 N-terminal domain-like"/>
    <property type="match status" value="1"/>
</dbReference>